<protein>
    <submittedName>
        <fullName evidence="8">NUC173-domain-containing protein</fullName>
    </submittedName>
</protein>
<keyword evidence="9" id="KW-1185">Reference proteome</keyword>
<dbReference type="SUPFAM" id="SSF48371">
    <property type="entry name" value="ARM repeat"/>
    <property type="match status" value="1"/>
</dbReference>
<dbReference type="AlphaFoldDB" id="A0A6A6WIW9"/>
<dbReference type="PANTHER" id="PTHR48287:SF1">
    <property type="entry name" value="ARM REPEAT SUPERFAMILY PROTEIN"/>
    <property type="match status" value="1"/>
</dbReference>
<evidence type="ECO:0000256" key="3">
    <source>
        <dbReference type="ARBA" id="ARBA00023242"/>
    </source>
</evidence>
<evidence type="ECO:0000259" key="7">
    <source>
        <dbReference type="Pfam" id="PF25772"/>
    </source>
</evidence>
<gene>
    <name evidence="8" type="ORF">EJ05DRAFT_507850</name>
</gene>
<reference evidence="8" key="1">
    <citation type="journal article" date="2020" name="Stud. Mycol.">
        <title>101 Dothideomycetes genomes: a test case for predicting lifestyles and emergence of pathogens.</title>
        <authorList>
            <person name="Haridas S."/>
            <person name="Albert R."/>
            <person name="Binder M."/>
            <person name="Bloem J."/>
            <person name="Labutti K."/>
            <person name="Salamov A."/>
            <person name="Andreopoulos B."/>
            <person name="Baker S."/>
            <person name="Barry K."/>
            <person name="Bills G."/>
            <person name="Bluhm B."/>
            <person name="Cannon C."/>
            <person name="Castanera R."/>
            <person name="Culley D."/>
            <person name="Daum C."/>
            <person name="Ezra D."/>
            <person name="Gonzalez J."/>
            <person name="Henrissat B."/>
            <person name="Kuo A."/>
            <person name="Liang C."/>
            <person name="Lipzen A."/>
            <person name="Lutzoni F."/>
            <person name="Magnuson J."/>
            <person name="Mondo S."/>
            <person name="Nolan M."/>
            <person name="Ohm R."/>
            <person name="Pangilinan J."/>
            <person name="Park H.-J."/>
            <person name="Ramirez L."/>
            <person name="Alfaro M."/>
            <person name="Sun H."/>
            <person name="Tritt A."/>
            <person name="Yoshinaga Y."/>
            <person name="Zwiers L.-H."/>
            <person name="Turgeon B."/>
            <person name="Goodwin S."/>
            <person name="Spatafora J."/>
            <person name="Crous P."/>
            <person name="Grigoriev I."/>
        </authorList>
    </citation>
    <scope>NUCLEOTIDE SEQUENCE</scope>
    <source>
        <strain evidence="8">CBS 121739</strain>
    </source>
</reference>
<dbReference type="Pfam" id="PF08161">
    <property type="entry name" value="RRP12_HEAT"/>
    <property type="match status" value="1"/>
</dbReference>
<evidence type="ECO:0000256" key="4">
    <source>
        <dbReference type="SAM" id="Coils"/>
    </source>
</evidence>
<sequence length="1269" mass="139686">MSLELKERLDKIRSSPKQQNQQQSAAVLSAVEDTIKSQNSELTPAAYFAALLALLKKYIPPDQPIVNKEVASAVVYLLDLITPHVAAPLLRSKFSQVVTSLAPALTQKDSEGPLIRPSIGCLESLLLVQDSQAWALPQSQVSPRWALAGLLAIAVGQKPKPRKRAQDAITNVLKHPPPSPSIDHPAADMCAESALSSLRALAVEASKSKKSRNRDGSLEPEMMHVLQLIKAIASGSDGWPSKKIDALVELLLNISRSTNEHLTMAAFDLFEVIFAGMANDETSPKLPLLLEKILELQPARGDSQLLPPWIAVLSRGYDVSAQVEPEETFQKLPDLFAKISEFLESPSHNIRISASECLISFMANCVPVSVLQNPSIFDEKALEKLSRTAAGLLSVKYQAAWMEVFNVLGAMFEKLRWMASPYLDTTVKQIGELRGSDSFAGKTEADTVLSKAVRAIGPEKVLEILPLNLSRPVPGQPGRAWLLPIIRDSVSNTRLSHFRQELVPLSEAMFQKVLEHGQAEKTMEIKVFETVVHQIWTCLPGYCDLPLDVVEGFDQSFAEMISNLLYQQTDLRADLCRALKNLVETNQAIIAESDTDLIALSRVSKTDAKRNLDYLATFSNNILAVLFNVYSQTLQQYRGVVLQCINAYLSITPTNDLLDTFNRVTSALETALQEEEQQQQQPKTAKAKGKVEDKLPPTSYTLMDLIITITAYLPRETFTSLFAIASLIINSGKDNKIQKKAYKLIPRLAESDAGREALQERNRELQRLLLDSAEKTVASARHERIAAISWVVEYMPTEDLHFIPAILPEVVISSKEINEKARTAAYDLLVAMGEKMDRGGTIINSKIPNMPEDAPSASASLDLYFTMVSAGLAGSTPHMQSASVTAVTRVFYEFRSRISDATVSEILDLMDMFIQNKNREIVRSVLGFVKVAVISLPASLMQPRLKTLIPNLMIWSHEHKSRFKAKVKHIIERMIRRFGIEDVEVCCPEEDKKLIANIRKTRDRAKRKRDASTTAGDEMEVDGAEGPADHRRRSKFESEFDEAVYGSESDSVASVASAGSDDEFVRKRRGKAQNGNTYIVEDEDEPLDLLSKRAYGNISSTKPVKQRAVPAHKTKAKTDLDGKLLLGDSSDEGPEMMDFDEQGEPGDGTLEGGINAYVAALKGRDAPQRGQKGKLKFSNKRSKDNDDEEDMDVDEEMEVGKKLKSKGNMSPGNKRGGFSGGRAGGMAGFKAQRKGLGAQKQSGGGGASPKGGKGGRVEKRSRGRGGIRR</sequence>
<feature type="compositionally biased region" description="Acidic residues" evidence="5">
    <location>
        <begin position="1129"/>
        <end position="1144"/>
    </location>
</feature>
<feature type="compositionally biased region" description="Basic residues" evidence="5">
    <location>
        <begin position="1171"/>
        <end position="1180"/>
    </location>
</feature>
<feature type="domain" description="RRP12 HEAT" evidence="6">
    <location>
        <begin position="344"/>
        <end position="633"/>
    </location>
</feature>
<feature type="compositionally biased region" description="Gly residues" evidence="5">
    <location>
        <begin position="1242"/>
        <end position="1254"/>
    </location>
</feature>
<comment type="similarity">
    <text evidence="2">Belongs to the RRP12 family.</text>
</comment>
<feature type="compositionally biased region" description="Low complexity" evidence="5">
    <location>
        <begin position="1228"/>
        <end position="1241"/>
    </location>
</feature>
<accession>A0A6A6WIW9</accession>
<evidence type="ECO:0000256" key="5">
    <source>
        <dbReference type="SAM" id="MobiDB-lite"/>
    </source>
</evidence>
<feature type="compositionally biased region" description="Gly residues" evidence="5">
    <location>
        <begin position="1214"/>
        <end position="1227"/>
    </location>
</feature>
<dbReference type="InterPro" id="IPR016024">
    <property type="entry name" value="ARM-type_fold"/>
</dbReference>
<dbReference type="Pfam" id="PF25772">
    <property type="entry name" value="HEAT_RRP12_N"/>
    <property type="match status" value="1"/>
</dbReference>
<feature type="region of interest" description="Disordered" evidence="5">
    <location>
        <begin position="672"/>
        <end position="691"/>
    </location>
</feature>
<dbReference type="OrthoDB" id="2192888at2759"/>
<dbReference type="InterPro" id="IPR052087">
    <property type="entry name" value="RRP12"/>
</dbReference>
<dbReference type="RefSeq" id="XP_033604740.1">
    <property type="nucleotide sequence ID" value="XM_033747961.1"/>
</dbReference>
<dbReference type="PANTHER" id="PTHR48287">
    <property type="entry name" value="ARM REPEAT SUPERFAMILY PROTEIN"/>
    <property type="match status" value="1"/>
</dbReference>
<evidence type="ECO:0000313" key="9">
    <source>
        <dbReference type="Proteomes" id="UP000799437"/>
    </source>
</evidence>
<feature type="domain" description="RRP12 N-terminal HEAT" evidence="7">
    <location>
        <begin position="13"/>
        <end position="234"/>
    </location>
</feature>
<dbReference type="Gene3D" id="1.25.10.10">
    <property type="entry name" value="Leucine-rich Repeat Variant"/>
    <property type="match status" value="1"/>
</dbReference>
<name>A0A6A6WIW9_9PEZI</name>
<organism evidence="8 9">
    <name type="scientific">Pseudovirgaria hyperparasitica</name>
    <dbReference type="NCBI Taxonomy" id="470096"/>
    <lineage>
        <taxon>Eukaryota</taxon>
        <taxon>Fungi</taxon>
        <taxon>Dikarya</taxon>
        <taxon>Ascomycota</taxon>
        <taxon>Pezizomycotina</taxon>
        <taxon>Dothideomycetes</taxon>
        <taxon>Dothideomycetes incertae sedis</taxon>
        <taxon>Acrospermales</taxon>
        <taxon>Acrospermaceae</taxon>
        <taxon>Pseudovirgaria</taxon>
    </lineage>
</organism>
<evidence type="ECO:0000313" key="8">
    <source>
        <dbReference type="EMBL" id="KAF2762289.1"/>
    </source>
</evidence>
<proteinExistence type="inferred from homology"/>
<dbReference type="Proteomes" id="UP000799437">
    <property type="component" value="Unassembled WGS sequence"/>
</dbReference>
<evidence type="ECO:0000259" key="6">
    <source>
        <dbReference type="Pfam" id="PF08161"/>
    </source>
</evidence>
<feature type="compositionally biased region" description="Basic residues" evidence="5">
    <location>
        <begin position="1000"/>
        <end position="1009"/>
    </location>
</feature>
<dbReference type="GeneID" id="54489015"/>
<feature type="region of interest" description="Disordered" evidence="5">
    <location>
        <begin position="1000"/>
        <end position="1033"/>
    </location>
</feature>
<keyword evidence="3" id="KW-0539">Nucleus</keyword>
<dbReference type="GO" id="GO:0005634">
    <property type="term" value="C:nucleus"/>
    <property type="evidence" value="ECO:0007669"/>
    <property type="project" value="UniProtKB-SubCell"/>
</dbReference>
<keyword evidence="4" id="KW-0175">Coiled coil</keyword>
<comment type="subcellular location">
    <subcellularLocation>
        <location evidence="1">Nucleus</location>
    </subcellularLocation>
</comment>
<evidence type="ECO:0000256" key="1">
    <source>
        <dbReference type="ARBA" id="ARBA00004123"/>
    </source>
</evidence>
<feature type="region of interest" description="Disordered" evidence="5">
    <location>
        <begin position="1100"/>
        <end position="1269"/>
    </location>
</feature>
<feature type="coiled-coil region" evidence="4">
    <location>
        <begin position="748"/>
        <end position="775"/>
    </location>
</feature>
<dbReference type="InterPro" id="IPR012978">
    <property type="entry name" value="HEAT_RRP12"/>
</dbReference>
<evidence type="ECO:0000256" key="2">
    <source>
        <dbReference type="ARBA" id="ARBA00007690"/>
    </source>
</evidence>
<dbReference type="EMBL" id="ML996566">
    <property type="protein sequence ID" value="KAF2762289.1"/>
    <property type="molecule type" value="Genomic_DNA"/>
</dbReference>
<dbReference type="InterPro" id="IPR057860">
    <property type="entry name" value="HEAT_RRP12_N"/>
</dbReference>
<dbReference type="InterPro" id="IPR011989">
    <property type="entry name" value="ARM-like"/>
</dbReference>
<feature type="compositionally biased region" description="Acidic residues" evidence="5">
    <location>
        <begin position="1185"/>
        <end position="1197"/>
    </location>
</feature>